<gene>
    <name evidence="8" type="ORF">DFO70_101490</name>
</gene>
<dbReference type="GO" id="GO:0005886">
    <property type="term" value="C:plasma membrane"/>
    <property type="evidence" value="ECO:0007669"/>
    <property type="project" value="UniProtKB-SubCell"/>
</dbReference>
<organism evidence="8 9">
    <name type="scientific">Cytobacillus firmus</name>
    <name type="common">Bacillus firmus</name>
    <dbReference type="NCBI Taxonomy" id="1399"/>
    <lineage>
        <taxon>Bacteria</taxon>
        <taxon>Bacillati</taxon>
        <taxon>Bacillota</taxon>
        <taxon>Bacilli</taxon>
        <taxon>Bacillales</taxon>
        <taxon>Bacillaceae</taxon>
        <taxon>Cytobacillus</taxon>
    </lineage>
</organism>
<dbReference type="Pfam" id="PF07690">
    <property type="entry name" value="MFS_1"/>
    <property type="match status" value="1"/>
</dbReference>
<feature type="transmembrane region" description="Helical" evidence="6">
    <location>
        <begin position="99"/>
        <end position="118"/>
    </location>
</feature>
<keyword evidence="2" id="KW-0813">Transport</keyword>
<feature type="domain" description="Major facilitator superfamily (MFS) profile" evidence="7">
    <location>
        <begin position="27"/>
        <end position="425"/>
    </location>
</feature>
<dbReference type="EMBL" id="QNSF01000001">
    <property type="protein sequence ID" value="RBP96674.1"/>
    <property type="molecule type" value="Genomic_DNA"/>
</dbReference>
<evidence type="ECO:0000256" key="3">
    <source>
        <dbReference type="ARBA" id="ARBA00022692"/>
    </source>
</evidence>
<feature type="transmembrane region" description="Helical" evidence="6">
    <location>
        <begin position="124"/>
        <end position="145"/>
    </location>
</feature>
<dbReference type="InterPro" id="IPR036259">
    <property type="entry name" value="MFS_trans_sf"/>
</dbReference>
<comment type="caution">
    <text evidence="8">The sequence shown here is derived from an EMBL/GenBank/DDBJ whole genome shotgun (WGS) entry which is preliminary data.</text>
</comment>
<evidence type="ECO:0000256" key="4">
    <source>
        <dbReference type="ARBA" id="ARBA00022989"/>
    </source>
</evidence>
<dbReference type="Gene3D" id="1.20.1250.20">
    <property type="entry name" value="MFS general substrate transporter like domains"/>
    <property type="match status" value="2"/>
</dbReference>
<dbReference type="Proteomes" id="UP000252731">
    <property type="component" value="Unassembled WGS sequence"/>
</dbReference>
<feature type="transmembrane region" description="Helical" evidence="6">
    <location>
        <begin position="189"/>
        <end position="207"/>
    </location>
</feature>
<feature type="transmembrane region" description="Helical" evidence="6">
    <location>
        <begin position="246"/>
        <end position="266"/>
    </location>
</feature>
<dbReference type="PROSITE" id="PS50850">
    <property type="entry name" value="MFS"/>
    <property type="match status" value="1"/>
</dbReference>
<keyword evidence="5 6" id="KW-0472">Membrane</keyword>
<reference evidence="8 9" key="1">
    <citation type="submission" date="2018-06" db="EMBL/GenBank/DDBJ databases">
        <title>Freshwater and sediment microbial communities from various areas in North America, analyzing microbe dynamics in response to fracking.</title>
        <authorList>
            <person name="Lamendella R."/>
        </authorList>
    </citation>
    <scope>NUCLEOTIDE SEQUENCE [LARGE SCALE GENOMIC DNA]</scope>
    <source>
        <strain evidence="8 9">14_TX</strain>
    </source>
</reference>
<dbReference type="SUPFAM" id="SSF103473">
    <property type="entry name" value="MFS general substrate transporter"/>
    <property type="match status" value="1"/>
</dbReference>
<feature type="transmembrane region" description="Helical" evidence="6">
    <location>
        <begin position="24"/>
        <end position="49"/>
    </location>
</feature>
<evidence type="ECO:0000259" key="7">
    <source>
        <dbReference type="PROSITE" id="PS50850"/>
    </source>
</evidence>
<feature type="transmembrane region" description="Helical" evidence="6">
    <location>
        <begin position="69"/>
        <end position="87"/>
    </location>
</feature>
<feature type="transmembrane region" description="Helical" evidence="6">
    <location>
        <begin position="310"/>
        <end position="329"/>
    </location>
</feature>
<dbReference type="PANTHER" id="PTHR11662">
    <property type="entry name" value="SOLUTE CARRIER FAMILY 17"/>
    <property type="match status" value="1"/>
</dbReference>
<keyword evidence="9" id="KW-1185">Reference proteome</keyword>
<dbReference type="AlphaFoldDB" id="A0A366K4R8"/>
<evidence type="ECO:0000256" key="1">
    <source>
        <dbReference type="ARBA" id="ARBA00004651"/>
    </source>
</evidence>
<evidence type="ECO:0000256" key="5">
    <source>
        <dbReference type="ARBA" id="ARBA00023136"/>
    </source>
</evidence>
<dbReference type="InterPro" id="IPR020846">
    <property type="entry name" value="MFS_dom"/>
</dbReference>
<feature type="transmembrane region" description="Helical" evidence="6">
    <location>
        <begin position="370"/>
        <end position="391"/>
    </location>
</feature>
<feature type="transmembrane region" description="Helical" evidence="6">
    <location>
        <begin position="166"/>
        <end position="183"/>
    </location>
</feature>
<keyword evidence="4 6" id="KW-1133">Transmembrane helix</keyword>
<accession>A0A366K4R8</accession>
<evidence type="ECO:0000256" key="2">
    <source>
        <dbReference type="ARBA" id="ARBA00022448"/>
    </source>
</evidence>
<comment type="subcellular location">
    <subcellularLocation>
        <location evidence="1">Cell membrane</location>
        <topology evidence="1">Multi-pass membrane protein</topology>
    </subcellularLocation>
</comment>
<sequence length="441" mass="49063">MKAVAKMNMFLERGSQMLKGNKRWLYIAVPIFFFWFFGQIDKLGISVIQTDPGFLSDLGLTGADKNAKIGLITFIFTISYAVSNIFWGFVIDKAGPRKTAVFGLFIWTATMIAGGLASSYEMFLISRVILGFGEGMMIPVCGKFISNWFNQRELGRAQSTWLAGNYFGPACGAVILTLVLATFHWEAAFFFLAAFNLFIVIPMFWFLTRDTPEQHYAIDKEELAYIRKSDGTEKPKKSFAQDYRYWIVWFGMLMSSFLFFGISIWLPTYLVEAKSFSREAMTGITSLSWLFALGFVLSCGFLADKTRRPSLLATILFSLTAVFLTAAIFAPHPVLAGICMGLAMGTQGGVFHLSNLFIVKFSTPETAGRAAGLMGFTNILGGFSSYIMGWMRDLAGGDFGPSIVMLIIAASLGFIAYIFTIKKEAAELRIEQFPPNRKVIV</sequence>
<protein>
    <submittedName>
        <fullName evidence="8">Sugar phosphate permease</fullName>
    </submittedName>
</protein>
<evidence type="ECO:0000256" key="6">
    <source>
        <dbReference type="SAM" id="Phobius"/>
    </source>
</evidence>
<feature type="transmembrane region" description="Helical" evidence="6">
    <location>
        <begin position="403"/>
        <end position="421"/>
    </location>
</feature>
<dbReference type="STRING" id="1399.VL14_08100"/>
<proteinExistence type="predicted"/>
<dbReference type="GO" id="GO:0022857">
    <property type="term" value="F:transmembrane transporter activity"/>
    <property type="evidence" value="ECO:0007669"/>
    <property type="project" value="InterPro"/>
</dbReference>
<keyword evidence="3 6" id="KW-0812">Transmembrane</keyword>
<evidence type="ECO:0000313" key="9">
    <source>
        <dbReference type="Proteomes" id="UP000252731"/>
    </source>
</evidence>
<dbReference type="InterPro" id="IPR050382">
    <property type="entry name" value="MFS_Na/Anion_cotransporter"/>
</dbReference>
<dbReference type="InterPro" id="IPR011701">
    <property type="entry name" value="MFS"/>
</dbReference>
<evidence type="ECO:0000313" key="8">
    <source>
        <dbReference type="EMBL" id="RBP96674.1"/>
    </source>
</evidence>
<name>A0A366K4R8_CYTFI</name>
<dbReference type="PANTHER" id="PTHR11662:SF399">
    <property type="entry name" value="FI19708P1-RELATED"/>
    <property type="match status" value="1"/>
</dbReference>
<feature type="transmembrane region" description="Helical" evidence="6">
    <location>
        <begin position="335"/>
        <end position="358"/>
    </location>
</feature>
<feature type="transmembrane region" description="Helical" evidence="6">
    <location>
        <begin position="286"/>
        <end position="303"/>
    </location>
</feature>